<dbReference type="PANTHER" id="PTHR37576:SF2">
    <property type="entry name" value="DEFECT AT LOW TEMPERATURE PROTEIN 1"/>
    <property type="match status" value="1"/>
</dbReference>
<keyword evidence="4" id="KW-1185">Reference proteome</keyword>
<protein>
    <submittedName>
        <fullName evidence="3">Uncharacterized protein</fullName>
    </submittedName>
</protein>
<gene>
    <name evidence="3" type="ORF">K458DRAFT_436511</name>
</gene>
<feature type="region of interest" description="Disordered" evidence="1">
    <location>
        <begin position="542"/>
        <end position="662"/>
    </location>
</feature>
<sequence>MADSASRSLLNTGDHGKPHNFRAGKRTTYKLPLLIFSFLLLLIGCIAASIVVLLTSNDNSVKSWSIRPQVLLSILAGLYSVLLGGLFTTGVAVVWWRSIIHGTTLKKLHFIDAGASPKDFVPAFIAGGHARRVALAALVAFSAKLAIGPMLQRSTRPQIQPVARILDMNIDLARVIPDGRLARWGSLGAIGIEASRDTFFGSNITTGNTAEYTCPSNGTCEAVVAGAGMNFNCRTSNGTIDLLDSRSVDSTLFGINLVLDENSTSFPFLYLETKWVSHISEDCVATLTTEECNMIPAIMWYNISIREDIVKPNFTDAYKNPKIFSNATSSADEHNEDPEAPAGPLKATEGALGAIYKSETRLDNLTEGRALKFYSGGEVSFWGRMFKISTTTGNSQSIDKCPLLWDSPTQTIMERILEFMFHSAALVGRSEPGHKQSFVAQYRGEEFWNGTDFRWFAASVIVMILGITAALSLLWGFWQLRGRYVTLSPLETSKAFGAPIFTAAGPEQEANSILKEVGHERVAYDGDELVWSGSVYATGAGGSLGTQSSGSREPGIGELEGGSSGHSSLRGRGHRRGLSSVSDMSPVQGRRPSFEHSLGFTTRRPYDDEEEMDIGQYGRPRSSSYGNDTTPLIPMPLNVSQTGSPKLPPIPPTGSIRMEPLT</sequence>
<evidence type="ECO:0000256" key="1">
    <source>
        <dbReference type="SAM" id="MobiDB-lite"/>
    </source>
</evidence>
<evidence type="ECO:0000256" key="2">
    <source>
        <dbReference type="SAM" id="Phobius"/>
    </source>
</evidence>
<organism evidence="3 4">
    <name type="scientific">Lentithecium fluviatile CBS 122367</name>
    <dbReference type="NCBI Taxonomy" id="1168545"/>
    <lineage>
        <taxon>Eukaryota</taxon>
        <taxon>Fungi</taxon>
        <taxon>Dikarya</taxon>
        <taxon>Ascomycota</taxon>
        <taxon>Pezizomycotina</taxon>
        <taxon>Dothideomycetes</taxon>
        <taxon>Pleosporomycetidae</taxon>
        <taxon>Pleosporales</taxon>
        <taxon>Massarineae</taxon>
        <taxon>Lentitheciaceae</taxon>
        <taxon>Lentithecium</taxon>
    </lineage>
</organism>
<feature type="transmembrane region" description="Helical" evidence="2">
    <location>
        <begin position="31"/>
        <end position="54"/>
    </location>
</feature>
<name>A0A6G1IHH6_9PLEO</name>
<accession>A0A6G1IHH6</accession>
<reference evidence="3" key="1">
    <citation type="journal article" date="2020" name="Stud. Mycol.">
        <title>101 Dothideomycetes genomes: a test case for predicting lifestyles and emergence of pathogens.</title>
        <authorList>
            <person name="Haridas S."/>
            <person name="Albert R."/>
            <person name="Binder M."/>
            <person name="Bloem J."/>
            <person name="Labutti K."/>
            <person name="Salamov A."/>
            <person name="Andreopoulos B."/>
            <person name="Baker S."/>
            <person name="Barry K."/>
            <person name="Bills G."/>
            <person name="Bluhm B."/>
            <person name="Cannon C."/>
            <person name="Castanera R."/>
            <person name="Culley D."/>
            <person name="Daum C."/>
            <person name="Ezra D."/>
            <person name="Gonzalez J."/>
            <person name="Henrissat B."/>
            <person name="Kuo A."/>
            <person name="Liang C."/>
            <person name="Lipzen A."/>
            <person name="Lutzoni F."/>
            <person name="Magnuson J."/>
            <person name="Mondo S."/>
            <person name="Nolan M."/>
            <person name="Ohm R."/>
            <person name="Pangilinan J."/>
            <person name="Park H.-J."/>
            <person name="Ramirez L."/>
            <person name="Alfaro M."/>
            <person name="Sun H."/>
            <person name="Tritt A."/>
            <person name="Yoshinaga Y."/>
            <person name="Zwiers L.-H."/>
            <person name="Turgeon B."/>
            <person name="Goodwin S."/>
            <person name="Spatafora J."/>
            <person name="Crous P."/>
            <person name="Grigoriev I."/>
        </authorList>
    </citation>
    <scope>NUCLEOTIDE SEQUENCE</scope>
    <source>
        <strain evidence="3">CBS 122367</strain>
    </source>
</reference>
<dbReference type="Proteomes" id="UP000799291">
    <property type="component" value="Unassembled WGS sequence"/>
</dbReference>
<keyword evidence="2" id="KW-0472">Membrane</keyword>
<feature type="non-terminal residue" evidence="3">
    <location>
        <position position="662"/>
    </location>
</feature>
<proteinExistence type="predicted"/>
<evidence type="ECO:0000313" key="3">
    <source>
        <dbReference type="EMBL" id="KAF2677585.1"/>
    </source>
</evidence>
<keyword evidence="2" id="KW-1133">Transmembrane helix</keyword>
<feature type="compositionally biased region" description="Polar residues" evidence="1">
    <location>
        <begin position="621"/>
        <end position="630"/>
    </location>
</feature>
<dbReference type="Pfam" id="PF11374">
    <property type="entry name" value="DUF3176"/>
    <property type="match status" value="1"/>
</dbReference>
<dbReference type="EMBL" id="MU005621">
    <property type="protein sequence ID" value="KAF2677585.1"/>
    <property type="molecule type" value="Genomic_DNA"/>
</dbReference>
<keyword evidence="2" id="KW-0812">Transmembrane</keyword>
<dbReference type="AlphaFoldDB" id="A0A6G1IHH6"/>
<dbReference type="OrthoDB" id="5357734at2759"/>
<dbReference type="InterPro" id="IPR021514">
    <property type="entry name" value="DUF3176"/>
</dbReference>
<feature type="transmembrane region" description="Helical" evidence="2">
    <location>
        <begin position="74"/>
        <end position="96"/>
    </location>
</feature>
<dbReference type="PANTHER" id="PTHR37576">
    <property type="entry name" value="DEFECT AT LOW TEMPERATURE PROTEIN 1"/>
    <property type="match status" value="1"/>
</dbReference>
<evidence type="ECO:0000313" key="4">
    <source>
        <dbReference type="Proteomes" id="UP000799291"/>
    </source>
</evidence>
<feature type="region of interest" description="Disordered" evidence="1">
    <location>
        <begin position="327"/>
        <end position="346"/>
    </location>
</feature>
<feature type="transmembrane region" description="Helical" evidence="2">
    <location>
        <begin position="455"/>
        <end position="478"/>
    </location>
</feature>